<sequence length="249" mass="27932">MADKVTKTLLHSIELQQYILDTSAYPREHQFLKELKEATMEKYGRLRELNVPSDEGLFLSMLLKLTGAKRTLEIGVFTGYSLLTTALAIPPDGQIIAIDTDKEAYEVGLPVIKKAGVEHKIKFVHSDAIPVLDNLVAEKENEQGEGFDFVFVDADKTAYASYHERMMDLLKVGGLVVYDNTLWYSTVRMEEDEAREYMRSNEMMGDDLDGFIAGRASIVGFNKLLASDPRVEISQVSIADGVTLCRRVL</sequence>
<gene>
    <name evidence="1" type="ORF">MLD38_003876</name>
</gene>
<proteinExistence type="predicted"/>
<evidence type="ECO:0000313" key="1">
    <source>
        <dbReference type="EMBL" id="KAI4385888.1"/>
    </source>
</evidence>
<dbReference type="Proteomes" id="UP001057402">
    <property type="component" value="Chromosome 2"/>
</dbReference>
<name>A0ACB9S3M8_9MYRT</name>
<protein>
    <submittedName>
        <fullName evidence="1">Uncharacterized protein</fullName>
    </submittedName>
</protein>
<comment type="caution">
    <text evidence="1">The sequence shown here is derived from an EMBL/GenBank/DDBJ whole genome shotgun (WGS) entry which is preliminary data.</text>
</comment>
<keyword evidence="2" id="KW-1185">Reference proteome</keyword>
<accession>A0ACB9S3M8</accession>
<dbReference type="EMBL" id="CM042881">
    <property type="protein sequence ID" value="KAI4385888.1"/>
    <property type="molecule type" value="Genomic_DNA"/>
</dbReference>
<reference evidence="2" key="1">
    <citation type="journal article" date="2023" name="Front. Plant Sci.">
        <title>Chromosomal-level genome assembly of Melastoma candidum provides insights into trichome evolution.</title>
        <authorList>
            <person name="Zhong Y."/>
            <person name="Wu W."/>
            <person name="Sun C."/>
            <person name="Zou P."/>
            <person name="Liu Y."/>
            <person name="Dai S."/>
            <person name="Zhou R."/>
        </authorList>
    </citation>
    <scope>NUCLEOTIDE SEQUENCE [LARGE SCALE GENOMIC DNA]</scope>
</reference>
<organism evidence="1 2">
    <name type="scientific">Melastoma candidum</name>
    <dbReference type="NCBI Taxonomy" id="119954"/>
    <lineage>
        <taxon>Eukaryota</taxon>
        <taxon>Viridiplantae</taxon>
        <taxon>Streptophyta</taxon>
        <taxon>Embryophyta</taxon>
        <taxon>Tracheophyta</taxon>
        <taxon>Spermatophyta</taxon>
        <taxon>Magnoliopsida</taxon>
        <taxon>eudicotyledons</taxon>
        <taxon>Gunneridae</taxon>
        <taxon>Pentapetalae</taxon>
        <taxon>rosids</taxon>
        <taxon>malvids</taxon>
        <taxon>Myrtales</taxon>
        <taxon>Melastomataceae</taxon>
        <taxon>Melastomatoideae</taxon>
        <taxon>Melastomateae</taxon>
        <taxon>Melastoma</taxon>
    </lineage>
</organism>
<evidence type="ECO:0000313" key="2">
    <source>
        <dbReference type="Proteomes" id="UP001057402"/>
    </source>
</evidence>